<reference evidence="2 3" key="1">
    <citation type="journal article" date="2016" name="Front. Microbiol.">
        <title>Single-Cell (Meta-)Genomics of a Dimorphic Candidatus Thiomargarita nelsonii Reveals Genomic Plasticity.</title>
        <authorList>
            <person name="Flood B.E."/>
            <person name="Fliss P."/>
            <person name="Jones D.S."/>
            <person name="Dick G.J."/>
            <person name="Jain S."/>
            <person name="Kaster A.K."/>
            <person name="Winkel M."/>
            <person name="Mussmann M."/>
            <person name="Bailey J."/>
        </authorList>
    </citation>
    <scope>NUCLEOTIDE SEQUENCE [LARGE SCALE GENOMIC DNA]</scope>
    <source>
        <strain evidence="2">Hydrate Ridge</strain>
    </source>
</reference>
<keyword evidence="3" id="KW-1185">Reference proteome</keyword>
<dbReference type="InterPro" id="IPR011990">
    <property type="entry name" value="TPR-like_helical_dom_sf"/>
</dbReference>
<evidence type="ECO:0000256" key="1">
    <source>
        <dbReference type="SAM" id="Coils"/>
    </source>
</evidence>
<keyword evidence="1" id="KW-0175">Coiled coil</keyword>
<dbReference type="Proteomes" id="UP000030428">
    <property type="component" value="Unassembled WGS sequence"/>
</dbReference>
<name>A0A4E0RKB8_9GAMM</name>
<sequence length="147" mass="17048">MALAQSNDNEDEQLKFYEQVLGLDAEQPEAKSGRLGIWQRRGDKAHKAGDLETALAAFRTIHFDEKVAEVEQEIRDSEFKAQLKVLNEAEQAKRYEEALEHARQLAEEYSDKRDWTDDLERLLRKNKLAELYQRALGALEKDDRETA</sequence>
<dbReference type="Gene3D" id="1.25.40.10">
    <property type="entry name" value="Tetratricopeptide repeat domain"/>
    <property type="match status" value="1"/>
</dbReference>
<feature type="coiled-coil region" evidence="1">
    <location>
        <begin position="85"/>
        <end position="112"/>
    </location>
</feature>
<proteinExistence type="predicted"/>
<feature type="non-terminal residue" evidence="2">
    <location>
        <position position="147"/>
    </location>
</feature>
<evidence type="ECO:0000313" key="2">
    <source>
        <dbReference type="EMBL" id="TGN99634.1"/>
    </source>
</evidence>
<evidence type="ECO:0000313" key="3">
    <source>
        <dbReference type="Proteomes" id="UP000030428"/>
    </source>
</evidence>
<dbReference type="AlphaFoldDB" id="A0A4E0RKB8"/>
<protein>
    <submittedName>
        <fullName evidence="2">Uncharacterized protein</fullName>
    </submittedName>
</protein>
<organism evidence="2 3">
    <name type="scientific">Candidatus Thiomargarita nelsonii</name>
    <dbReference type="NCBI Taxonomy" id="1003181"/>
    <lineage>
        <taxon>Bacteria</taxon>
        <taxon>Pseudomonadati</taxon>
        <taxon>Pseudomonadota</taxon>
        <taxon>Gammaproteobacteria</taxon>
        <taxon>Thiotrichales</taxon>
        <taxon>Thiotrichaceae</taxon>
        <taxon>Thiomargarita</taxon>
    </lineage>
</organism>
<accession>A0A4E0RKB8</accession>
<comment type="caution">
    <text evidence="2">The sequence shown here is derived from an EMBL/GenBank/DDBJ whole genome shotgun (WGS) entry which is preliminary data.</text>
</comment>
<dbReference type="EMBL" id="JSZA02000460">
    <property type="protein sequence ID" value="TGN99634.1"/>
    <property type="molecule type" value="Genomic_DNA"/>
</dbReference>
<gene>
    <name evidence="2" type="ORF">PN36_35400</name>
</gene>